<dbReference type="Proteomes" id="UP001151752">
    <property type="component" value="Chromosome 7"/>
</dbReference>
<evidence type="ECO:0000313" key="1">
    <source>
        <dbReference type="EMBL" id="KAJ6733441.1"/>
    </source>
</evidence>
<accession>A0A9Q0UNG8</accession>
<protein>
    <submittedName>
        <fullName evidence="1">Uncharacterized protein</fullName>
    </submittedName>
</protein>
<reference evidence="1" key="1">
    <citation type="submission" date="2022-11" db="EMBL/GenBank/DDBJ databases">
        <authorList>
            <person name="Hyden B.L."/>
            <person name="Feng K."/>
            <person name="Yates T."/>
            <person name="Jawdy S."/>
            <person name="Smart L.B."/>
            <person name="Muchero W."/>
        </authorList>
    </citation>
    <scope>NUCLEOTIDE SEQUENCE</scope>
    <source>
        <tissue evidence="1">Shoot tip</tissue>
    </source>
</reference>
<reference evidence="1" key="2">
    <citation type="journal article" date="2023" name="Int. J. Mol. Sci.">
        <title>De Novo Assembly and Annotation of 11 Diverse Shrub Willow (Salix) Genomes Reveals Novel Gene Organization in Sex-Linked Regions.</title>
        <authorList>
            <person name="Hyden B."/>
            <person name="Feng K."/>
            <person name="Yates T.B."/>
            <person name="Jawdy S."/>
            <person name="Cereghino C."/>
            <person name="Smart L.B."/>
            <person name="Muchero W."/>
        </authorList>
    </citation>
    <scope>NUCLEOTIDE SEQUENCE</scope>
    <source>
        <tissue evidence="1">Shoot tip</tissue>
    </source>
</reference>
<dbReference type="EMBL" id="JAPFFM010000011">
    <property type="protein sequence ID" value="KAJ6733441.1"/>
    <property type="molecule type" value="Genomic_DNA"/>
</dbReference>
<dbReference type="AlphaFoldDB" id="A0A9Q0UNG8"/>
<keyword evidence="2" id="KW-1185">Reference proteome</keyword>
<proteinExistence type="predicted"/>
<comment type="caution">
    <text evidence="1">The sequence shown here is derived from an EMBL/GenBank/DDBJ whole genome shotgun (WGS) entry which is preliminary data.</text>
</comment>
<gene>
    <name evidence="1" type="ORF">OIU74_005242</name>
</gene>
<organism evidence="1 2">
    <name type="scientific">Salix koriyanagi</name>
    <dbReference type="NCBI Taxonomy" id="2511006"/>
    <lineage>
        <taxon>Eukaryota</taxon>
        <taxon>Viridiplantae</taxon>
        <taxon>Streptophyta</taxon>
        <taxon>Embryophyta</taxon>
        <taxon>Tracheophyta</taxon>
        <taxon>Spermatophyta</taxon>
        <taxon>Magnoliopsida</taxon>
        <taxon>eudicotyledons</taxon>
        <taxon>Gunneridae</taxon>
        <taxon>Pentapetalae</taxon>
        <taxon>rosids</taxon>
        <taxon>fabids</taxon>
        <taxon>Malpighiales</taxon>
        <taxon>Salicaceae</taxon>
        <taxon>Saliceae</taxon>
        <taxon>Salix</taxon>
    </lineage>
</organism>
<evidence type="ECO:0000313" key="2">
    <source>
        <dbReference type="Proteomes" id="UP001151752"/>
    </source>
</evidence>
<sequence>MSPLSSPTLGTFHYKLRLYLRLFSILAASYLASSSSSSSSSSSVDTAKWQNLSRWLFCFLVSTAVIAAAGGREIYDGEEARREADRVLNLPGQPQVKFQHYSGYVKLGPPESKGIVLLVLRSRRRCFTEAASSLAQWRLALPSNFLSHLKLKKKKTLYNDFLGG</sequence>
<name>A0A9Q0UNG8_9ROSI</name>